<dbReference type="SUPFAM" id="SSF53850">
    <property type="entry name" value="Periplasmic binding protein-like II"/>
    <property type="match status" value="1"/>
</dbReference>
<feature type="non-terminal residue" evidence="6">
    <location>
        <position position="107"/>
    </location>
</feature>
<dbReference type="GO" id="GO:0004418">
    <property type="term" value="F:hydroxymethylbilane synthase activity"/>
    <property type="evidence" value="ECO:0007669"/>
    <property type="project" value="UniProtKB-EC"/>
</dbReference>
<dbReference type="InterPro" id="IPR000860">
    <property type="entry name" value="HemC"/>
</dbReference>
<feature type="domain" description="Porphobilinogen deaminase N-terminal" evidence="5">
    <location>
        <begin position="4"/>
        <end position="107"/>
    </location>
</feature>
<dbReference type="GO" id="GO:0005737">
    <property type="term" value="C:cytoplasm"/>
    <property type="evidence" value="ECO:0007669"/>
    <property type="project" value="TreeGrafter"/>
</dbReference>
<name>A0A382IUF4_9ZZZZ</name>
<dbReference type="PANTHER" id="PTHR11557">
    <property type="entry name" value="PORPHOBILINOGEN DEAMINASE"/>
    <property type="match status" value="1"/>
</dbReference>
<organism evidence="6">
    <name type="scientific">marine metagenome</name>
    <dbReference type="NCBI Taxonomy" id="408172"/>
    <lineage>
        <taxon>unclassified sequences</taxon>
        <taxon>metagenomes</taxon>
        <taxon>ecological metagenomes</taxon>
    </lineage>
</organism>
<protein>
    <recommendedName>
        <fullName evidence="2">hydroxymethylbilane synthase</fullName>
        <ecNumber evidence="2">2.5.1.61</ecNumber>
    </recommendedName>
</protein>
<dbReference type="GO" id="GO:0006783">
    <property type="term" value="P:heme biosynthetic process"/>
    <property type="evidence" value="ECO:0007669"/>
    <property type="project" value="TreeGrafter"/>
</dbReference>
<dbReference type="InterPro" id="IPR022417">
    <property type="entry name" value="Porphobilin_deaminase_N"/>
</dbReference>
<dbReference type="PRINTS" id="PR00151">
    <property type="entry name" value="PORPHBDMNASE"/>
</dbReference>
<evidence type="ECO:0000256" key="2">
    <source>
        <dbReference type="ARBA" id="ARBA00012655"/>
    </source>
</evidence>
<evidence type="ECO:0000256" key="1">
    <source>
        <dbReference type="ARBA" id="ARBA00005638"/>
    </source>
</evidence>
<dbReference type="AlphaFoldDB" id="A0A382IUF4"/>
<dbReference type="EMBL" id="UINC01069455">
    <property type="protein sequence ID" value="SVC02842.1"/>
    <property type="molecule type" value="Genomic_DNA"/>
</dbReference>
<comment type="similarity">
    <text evidence="1">Belongs to the HMBS family.</text>
</comment>
<reference evidence="6" key="1">
    <citation type="submission" date="2018-05" db="EMBL/GenBank/DDBJ databases">
        <authorList>
            <person name="Lanie J.A."/>
            <person name="Ng W.-L."/>
            <person name="Kazmierczak K.M."/>
            <person name="Andrzejewski T.M."/>
            <person name="Davidsen T.M."/>
            <person name="Wayne K.J."/>
            <person name="Tettelin H."/>
            <person name="Glass J.I."/>
            <person name="Rusch D."/>
            <person name="Podicherti R."/>
            <person name="Tsui H.-C.T."/>
            <person name="Winkler M.E."/>
        </authorList>
    </citation>
    <scope>NUCLEOTIDE SEQUENCE</scope>
</reference>
<keyword evidence="3" id="KW-0808">Transferase</keyword>
<evidence type="ECO:0000256" key="3">
    <source>
        <dbReference type="ARBA" id="ARBA00022679"/>
    </source>
</evidence>
<keyword evidence="4" id="KW-0627">Porphyrin biosynthesis</keyword>
<evidence type="ECO:0000256" key="4">
    <source>
        <dbReference type="ARBA" id="ARBA00023244"/>
    </source>
</evidence>
<dbReference type="Gene3D" id="3.40.190.10">
    <property type="entry name" value="Periplasmic binding protein-like II"/>
    <property type="match status" value="2"/>
</dbReference>
<dbReference type="Pfam" id="PF01379">
    <property type="entry name" value="Porphobil_deam"/>
    <property type="match status" value="1"/>
</dbReference>
<accession>A0A382IUF4</accession>
<proteinExistence type="inferred from homology"/>
<sequence length="107" mass="11799">MDKIKNVYPDQNIEICIIRTGGDKFPASPLDQMGMGVFVKEIETALLQKRIDLAVHSAKDLTPELPKGLIIGAIGSRQDPRDVLVNRWNSKLTDMPENAVIGTSSPR</sequence>
<evidence type="ECO:0000313" key="6">
    <source>
        <dbReference type="EMBL" id="SVC02842.1"/>
    </source>
</evidence>
<dbReference type="EC" id="2.5.1.61" evidence="2"/>
<evidence type="ECO:0000259" key="5">
    <source>
        <dbReference type="Pfam" id="PF01379"/>
    </source>
</evidence>
<dbReference type="PANTHER" id="PTHR11557:SF0">
    <property type="entry name" value="PORPHOBILINOGEN DEAMINASE"/>
    <property type="match status" value="1"/>
</dbReference>
<gene>
    <name evidence="6" type="ORF">METZ01_LOCUS255696</name>
</gene>